<keyword evidence="4 10" id="KW-0812">Transmembrane</keyword>
<evidence type="ECO:0000313" key="15">
    <source>
        <dbReference type="Proteomes" id="UP001177140"/>
    </source>
</evidence>
<feature type="transmembrane region" description="Helical" evidence="10">
    <location>
        <begin position="202"/>
        <end position="225"/>
    </location>
</feature>
<evidence type="ECO:0000256" key="7">
    <source>
        <dbReference type="ARBA" id="ARBA00023065"/>
    </source>
</evidence>
<comment type="caution">
    <text evidence="14">The sequence shown here is derived from an EMBL/GenBank/DDBJ whole genome shotgun (WGS) entry which is preliminary data.</text>
</comment>
<evidence type="ECO:0000259" key="13">
    <source>
        <dbReference type="Pfam" id="PF23259"/>
    </source>
</evidence>
<dbReference type="InterPro" id="IPR006153">
    <property type="entry name" value="Cation/H_exchanger_TM"/>
</dbReference>
<evidence type="ECO:0000259" key="11">
    <source>
        <dbReference type="Pfam" id="PF00999"/>
    </source>
</evidence>
<keyword evidence="6 10" id="KW-1133">Transmembrane helix</keyword>
<gene>
    <name evidence="14" type="ORF">MKW94_017752</name>
</gene>
<evidence type="ECO:0000256" key="1">
    <source>
        <dbReference type="ARBA" id="ARBA00004141"/>
    </source>
</evidence>
<comment type="subcellular location">
    <subcellularLocation>
        <location evidence="1">Membrane</location>
        <topology evidence="1">Multi-pass membrane protein</topology>
    </subcellularLocation>
</comment>
<keyword evidence="5" id="KW-0630">Potassium</keyword>
<evidence type="ECO:0000256" key="8">
    <source>
        <dbReference type="ARBA" id="ARBA00023136"/>
    </source>
</evidence>
<dbReference type="AlphaFoldDB" id="A0AA41VZ79"/>
<dbReference type="Pfam" id="PF23256">
    <property type="entry name" value="CHX17_2nd"/>
    <property type="match status" value="1"/>
</dbReference>
<dbReference type="Gene3D" id="1.20.1530.20">
    <property type="match status" value="1"/>
</dbReference>
<evidence type="ECO:0000256" key="9">
    <source>
        <dbReference type="ARBA" id="ARBA00038341"/>
    </source>
</evidence>
<accession>A0AA41VZ79</accession>
<proteinExistence type="inferred from homology"/>
<comment type="similarity">
    <text evidence="9">Belongs to the monovalent cation:proton antiporter 2 (CPA2) transporter (TC 2.A.37) family. CHX (TC 2.A.37.4) subfamily.</text>
</comment>
<evidence type="ECO:0000313" key="14">
    <source>
        <dbReference type="EMBL" id="MCL7050156.1"/>
    </source>
</evidence>
<name>A0AA41VZ79_PAPNU</name>
<evidence type="ECO:0000256" key="4">
    <source>
        <dbReference type="ARBA" id="ARBA00022692"/>
    </source>
</evidence>
<evidence type="ECO:0000256" key="6">
    <source>
        <dbReference type="ARBA" id="ARBA00022989"/>
    </source>
</evidence>
<dbReference type="GO" id="GO:1902600">
    <property type="term" value="P:proton transmembrane transport"/>
    <property type="evidence" value="ECO:0007669"/>
    <property type="project" value="InterPro"/>
</dbReference>
<evidence type="ECO:0000256" key="5">
    <source>
        <dbReference type="ARBA" id="ARBA00022958"/>
    </source>
</evidence>
<feature type="transmembrane region" description="Helical" evidence="10">
    <location>
        <begin position="172"/>
        <end position="190"/>
    </location>
</feature>
<feature type="transmembrane region" description="Helical" evidence="10">
    <location>
        <begin position="237"/>
        <end position="262"/>
    </location>
</feature>
<feature type="domain" description="Cation/H(+) antiporter central" evidence="12">
    <location>
        <begin position="492"/>
        <end position="631"/>
    </location>
</feature>
<dbReference type="GO" id="GO:0006885">
    <property type="term" value="P:regulation of pH"/>
    <property type="evidence" value="ECO:0007669"/>
    <property type="project" value="TreeGrafter"/>
</dbReference>
<feature type="transmembrane region" description="Helical" evidence="10">
    <location>
        <begin position="134"/>
        <end position="152"/>
    </location>
</feature>
<keyword evidence="2" id="KW-0813">Transport</keyword>
<evidence type="ECO:0000259" key="12">
    <source>
        <dbReference type="Pfam" id="PF23256"/>
    </source>
</evidence>
<keyword evidence="3" id="KW-0633">Potassium transport</keyword>
<keyword evidence="15" id="KW-1185">Reference proteome</keyword>
<sequence length="807" mass="90175">MKIARTVTVSRNVTSYCDRNIFDDGVASIWQGSNVFDYVFPVFSMQIAISSFFTSAAHWLLEPLGQTSFISKMIGGIMVGPSFFGRTELFSSKIFIPNSLYIFDNCQYFGSMFFLFLIGVKTDLGMLQRSGKKAWFIGLFCFICPLFLNLSASKMVEKSIKLDNKLDGYIHNFAALMSLSSFHAVVAFLNDLQLLSSELGRIAMSASMISGVISWTFAFVSFTVITSLRSDKPHAFIWIILACCLMFLCIVFVLRPIMFWIIRNTPNDKNVKEGYVFSVFLMVLLSSFVGEVLGSHFLLGPIVLGLAVPTGPPLGSAIEEKLEFFVKFILLPTFVISAGLQVNIFSLDVTDFIILEFIAVVSFFGKLLGTMLPALYCRMSYQDAFLLGLIMNVQGILDIESWSWAMGLTLINKRIYSSLVLSMVIVSGTISPTVKVLYNPSRRYIAYKRRTIQNCKRNVEFRILACVYQDENVPTILDVLEASHPTAYSPICIYMLHLIQLQGRASPLLVAHKKKGSFKSTGGGSQYFNPSSRIINAFKFYEKQQAGGTVTVNSFTAISPYTTMHDDICSIALERRTSLIILPFHHHPDFSSTLHLPTSVRKVNQNVLKRAPCSIGILVDRGSSKRAQVSCNIMDDIKKPSYQVAVIFLGGADDREALSYGARMGEDSNVKLTVFRFSICQEKSNLTPDDDSLSNNECIEEFLRYNVGLENIVYREEEVKDSVEIVTVITSIEYSFDLLIVGKDHDRNSSEVLQALEDWNEFPELGVIGDMLASADSRCKGSILVVQQQPSGDLILDSPKYHFGELA</sequence>
<feature type="transmembrane region" description="Helical" evidence="10">
    <location>
        <begin position="108"/>
        <end position="127"/>
    </location>
</feature>
<evidence type="ECO:0000256" key="10">
    <source>
        <dbReference type="SAM" id="Phobius"/>
    </source>
</evidence>
<reference evidence="14" key="1">
    <citation type="submission" date="2022-03" db="EMBL/GenBank/DDBJ databases">
        <title>A functionally conserved STORR gene fusion in Papaver species that diverged 16.8 million years ago.</title>
        <authorList>
            <person name="Catania T."/>
        </authorList>
    </citation>
    <scope>NUCLEOTIDE SEQUENCE</scope>
    <source>
        <strain evidence="14">S-191538</strain>
    </source>
</reference>
<dbReference type="InterPro" id="IPR057290">
    <property type="entry name" value="CHX17_C"/>
</dbReference>
<dbReference type="Pfam" id="PF23259">
    <property type="entry name" value="CHX17_C"/>
    <property type="match status" value="1"/>
</dbReference>
<feature type="transmembrane region" description="Helical" evidence="10">
    <location>
        <begin position="352"/>
        <end position="372"/>
    </location>
</feature>
<dbReference type="GO" id="GO:0015297">
    <property type="term" value="F:antiporter activity"/>
    <property type="evidence" value="ECO:0007669"/>
    <property type="project" value="InterPro"/>
</dbReference>
<keyword evidence="8 10" id="KW-0472">Membrane</keyword>
<feature type="transmembrane region" description="Helical" evidence="10">
    <location>
        <begin position="274"/>
        <end position="293"/>
    </location>
</feature>
<evidence type="ECO:0000256" key="2">
    <source>
        <dbReference type="ARBA" id="ARBA00022448"/>
    </source>
</evidence>
<dbReference type="GO" id="GO:0016020">
    <property type="term" value="C:membrane"/>
    <property type="evidence" value="ECO:0007669"/>
    <property type="project" value="UniProtKB-SubCell"/>
</dbReference>
<dbReference type="Proteomes" id="UP001177140">
    <property type="component" value="Unassembled WGS sequence"/>
</dbReference>
<dbReference type="InterPro" id="IPR038770">
    <property type="entry name" value="Na+/solute_symporter_sf"/>
</dbReference>
<protein>
    <recommendedName>
        <fullName evidence="16">Cation/H+ exchanger domain-containing protein</fullName>
    </recommendedName>
</protein>
<dbReference type="Pfam" id="PF00999">
    <property type="entry name" value="Na_H_Exchanger"/>
    <property type="match status" value="1"/>
</dbReference>
<keyword evidence="7" id="KW-0406">Ion transport</keyword>
<dbReference type="PANTHER" id="PTHR32468:SF66">
    <property type="entry name" value="CATION_H+ EXCHANGER DOMAIN-CONTAINING PROTEIN"/>
    <property type="match status" value="1"/>
</dbReference>
<feature type="transmembrane region" description="Helical" evidence="10">
    <location>
        <begin position="38"/>
        <end position="61"/>
    </location>
</feature>
<dbReference type="InterPro" id="IPR057291">
    <property type="entry name" value="CHX17_2nd"/>
</dbReference>
<dbReference type="InterPro" id="IPR050794">
    <property type="entry name" value="CPA2_transporter"/>
</dbReference>
<feature type="domain" description="Cation/H+ exchanger transmembrane" evidence="11">
    <location>
        <begin position="56"/>
        <end position="435"/>
    </location>
</feature>
<dbReference type="PANTHER" id="PTHR32468">
    <property type="entry name" value="CATION/H + ANTIPORTER"/>
    <property type="match status" value="1"/>
</dbReference>
<dbReference type="EMBL" id="JAJJMA010324308">
    <property type="protein sequence ID" value="MCL7050156.1"/>
    <property type="molecule type" value="Genomic_DNA"/>
</dbReference>
<evidence type="ECO:0008006" key="16">
    <source>
        <dbReference type="Google" id="ProtNLM"/>
    </source>
</evidence>
<dbReference type="GO" id="GO:0006813">
    <property type="term" value="P:potassium ion transport"/>
    <property type="evidence" value="ECO:0007669"/>
    <property type="project" value="UniProtKB-KW"/>
</dbReference>
<feature type="transmembrane region" description="Helical" evidence="10">
    <location>
        <begin position="325"/>
        <end position="346"/>
    </location>
</feature>
<evidence type="ECO:0000256" key="3">
    <source>
        <dbReference type="ARBA" id="ARBA00022538"/>
    </source>
</evidence>
<organism evidence="14 15">
    <name type="scientific">Papaver nudicaule</name>
    <name type="common">Iceland poppy</name>
    <dbReference type="NCBI Taxonomy" id="74823"/>
    <lineage>
        <taxon>Eukaryota</taxon>
        <taxon>Viridiplantae</taxon>
        <taxon>Streptophyta</taxon>
        <taxon>Embryophyta</taxon>
        <taxon>Tracheophyta</taxon>
        <taxon>Spermatophyta</taxon>
        <taxon>Magnoliopsida</taxon>
        <taxon>Ranunculales</taxon>
        <taxon>Papaveraceae</taxon>
        <taxon>Papaveroideae</taxon>
        <taxon>Papaver</taxon>
    </lineage>
</organism>
<dbReference type="GO" id="GO:0012505">
    <property type="term" value="C:endomembrane system"/>
    <property type="evidence" value="ECO:0007669"/>
    <property type="project" value="TreeGrafter"/>
</dbReference>
<feature type="domain" description="Cation/H(+) antiporter C-terminal" evidence="13">
    <location>
        <begin position="642"/>
        <end position="789"/>
    </location>
</feature>